<accession>A0A8I3AWA4</accession>
<sequence>MYLYDASSTSTADVSVRPLGRKALEEAIAIRQPGYIVHCQEANALELALFHLYVDPYDHPLDGEDATKPVRGRPDLPANPKLVDLLVDALNGDSPIRPRLQGARYPGRAPAGRSSSHISKNTEVTAASVVSEKESAAAKKEAAAAKKKEAEERKARGWETYRLAKLERQ</sequence>
<organism evidence="2 3">
    <name type="scientific">Verticillium longisporum</name>
    <name type="common">Verticillium dahliae var. longisporum</name>
    <dbReference type="NCBI Taxonomy" id="100787"/>
    <lineage>
        <taxon>Eukaryota</taxon>
        <taxon>Fungi</taxon>
        <taxon>Dikarya</taxon>
        <taxon>Ascomycota</taxon>
        <taxon>Pezizomycotina</taxon>
        <taxon>Sordariomycetes</taxon>
        <taxon>Hypocreomycetidae</taxon>
        <taxon>Glomerellales</taxon>
        <taxon>Plectosphaerellaceae</taxon>
        <taxon>Verticillium</taxon>
    </lineage>
</organism>
<name>A0A8I3AWA4_VERLO</name>
<feature type="compositionally biased region" description="Basic and acidic residues" evidence="1">
    <location>
        <begin position="131"/>
        <end position="157"/>
    </location>
</feature>
<evidence type="ECO:0000313" key="2">
    <source>
        <dbReference type="EMBL" id="KAG7140903.1"/>
    </source>
</evidence>
<feature type="region of interest" description="Disordered" evidence="1">
    <location>
        <begin position="96"/>
        <end position="157"/>
    </location>
</feature>
<dbReference type="AlphaFoldDB" id="A0A8I3AWA4"/>
<dbReference type="EMBL" id="JAEMWZ010000039">
    <property type="protein sequence ID" value="KAG7140903.1"/>
    <property type="molecule type" value="Genomic_DNA"/>
</dbReference>
<protein>
    <submittedName>
        <fullName evidence="2">Uncharacterized protein</fullName>
    </submittedName>
</protein>
<feature type="compositionally biased region" description="Polar residues" evidence="1">
    <location>
        <begin position="113"/>
        <end position="122"/>
    </location>
</feature>
<reference evidence="2" key="1">
    <citation type="journal article" date="2021" name="Mol. Plant Pathol.">
        <title>A 20-kb lineage-specific genomic region tames virulence in pathogenic amphidiploid Verticillium longisporum.</title>
        <authorList>
            <person name="Harting R."/>
            <person name="Starke J."/>
            <person name="Kusch H."/>
            <person name="Poggeler S."/>
            <person name="Maurus I."/>
            <person name="Schluter R."/>
            <person name="Landesfeind M."/>
            <person name="Bulla I."/>
            <person name="Nowrousian M."/>
            <person name="de Jonge R."/>
            <person name="Stahlhut G."/>
            <person name="Hoff K.J."/>
            <person name="Asshauer K.P."/>
            <person name="Thurmer A."/>
            <person name="Stanke M."/>
            <person name="Daniel R."/>
            <person name="Morgenstern B."/>
            <person name="Thomma B.P.H.J."/>
            <person name="Kronstad J.W."/>
            <person name="Braus-Stromeyer S.A."/>
            <person name="Braus G.H."/>
        </authorList>
    </citation>
    <scope>NUCLEOTIDE SEQUENCE</scope>
    <source>
        <strain evidence="2">Vl32</strain>
    </source>
</reference>
<gene>
    <name evidence="2" type="ORF">HYQ45_002412</name>
</gene>
<evidence type="ECO:0000313" key="3">
    <source>
        <dbReference type="Proteomes" id="UP000689129"/>
    </source>
</evidence>
<dbReference type="Proteomes" id="UP000689129">
    <property type="component" value="Unassembled WGS sequence"/>
</dbReference>
<evidence type="ECO:0000256" key="1">
    <source>
        <dbReference type="SAM" id="MobiDB-lite"/>
    </source>
</evidence>
<comment type="caution">
    <text evidence="2">The sequence shown here is derived from an EMBL/GenBank/DDBJ whole genome shotgun (WGS) entry which is preliminary data.</text>
</comment>
<proteinExistence type="predicted"/>